<evidence type="ECO:0000256" key="1">
    <source>
        <dbReference type="SAM" id="MobiDB-lite"/>
    </source>
</evidence>
<feature type="non-terminal residue" evidence="2">
    <location>
        <position position="111"/>
    </location>
</feature>
<sequence>VEGSLAPLRELLSGVGAPVGPGPAASTPWQSPLGFPPLPNPKRDTPRPQPQAVTRLRREEEDGSTSSGTPDGFVTVVRKRGKKKKKTPAGGESAQATPSRAGGAGEPKQPK</sequence>
<dbReference type="AlphaFoldDB" id="A0A0K8S517"/>
<organism evidence="2">
    <name type="scientific">Lygus hesperus</name>
    <name type="common">Western plant bug</name>
    <dbReference type="NCBI Taxonomy" id="30085"/>
    <lineage>
        <taxon>Eukaryota</taxon>
        <taxon>Metazoa</taxon>
        <taxon>Ecdysozoa</taxon>
        <taxon>Arthropoda</taxon>
        <taxon>Hexapoda</taxon>
        <taxon>Insecta</taxon>
        <taxon>Pterygota</taxon>
        <taxon>Neoptera</taxon>
        <taxon>Paraneoptera</taxon>
        <taxon>Hemiptera</taxon>
        <taxon>Heteroptera</taxon>
        <taxon>Panheteroptera</taxon>
        <taxon>Cimicomorpha</taxon>
        <taxon>Miridae</taxon>
        <taxon>Mirini</taxon>
        <taxon>Lygus</taxon>
    </lineage>
</organism>
<dbReference type="EMBL" id="GBRD01017484">
    <property type="protein sequence ID" value="JAG48343.1"/>
    <property type="molecule type" value="Transcribed_RNA"/>
</dbReference>
<feature type="non-terminal residue" evidence="2">
    <location>
        <position position="1"/>
    </location>
</feature>
<proteinExistence type="predicted"/>
<feature type="region of interest" description="Disordered" evidence="1">
    <location>
        <begin position="13"/>
        <end position="111"/>
    </location>
</feature>
<reference evidence="2" key="1">
    <citation type="submission" date="2014-09" db="EMBL/GenBank/DDBJ databases">
        <authorList>
            <person name="Magalhaes I.L.F."/>
            <person name="Oliveira U."/>
            <person name="Santos F.R."/>
            <person name="Vidigal T.H.D.A."/>
            <person name="Brescovit A.D."/>
            <person name="Santos A.J."/>
        </authorList>
    </citation>
    <scope>NUCLEOTIDE SEQUENCE</scope>
</reference>
<accession>A0A0K8S517</accession>
<protein>
    <submittedName>
        <fullName evidence="2">Uncharacterized protein</fullName>
    </submittedName>
</protein>
<name>A0A0K8S517_LYGHE</name>
<feature type="compositionally biased region" description="Basic residues" evidence="1">
    <location>
        <begin position="77"/>
        <end position="87"/>
    </location>
</feature>
<feature type="compositionally biased region" description="Low complexity" evidence="1">
    <location>
        <begin position="14"/>
        <end position="25"/>
    </location>
</feature>
<evidence type="ECO:0000313" key="2">
    <source>
        <dbReference type="EMBL" id="JAG48343.1"/>
    </source>
</evidence>